<dbReference type="CDD" id="cd06454">
    <property type="entry name" value="KBL_like"/>
    <property type="match status" value="1"/>
</dbReference>
<dbReference type="GO" id="GO:0030170">
    <property type="term" value="F:pyridoxal phosphate binding"/>
    <property type="evidence" value="ECO:0007669"/>
    <property type="project" value="InterPro"/>
</dbReference>
<dbReference type="EMBL" id="OC917012">
    <property type="protein sequence ID" value="CAD7645866.1"/>
    <property type="molecule type" value="Genomic_DNA"/>
</dbReference>
<dbReference type="Gene3D" id="3.40.640.10">
    <property type="entry name" value="Type I PLP-dependent aspartate aminotransferase-like (Major domain)"/>
    <property type="match status" value="1"/>
</dbReference>
<accession>A0A7R9QIA6</accession>
<keyword evidence="12" id="KW-1185">Reference proteome</keyword>
<proteinExistence type="inferred from homology"/>
<dbReference type="GO" id="GO:0016020">
    <property type="term" value="C:membrane"/>
    <property type="evidence" value="ECO:0007669"/>
    <property type="project" value="GOC"/>
</dbReference>
<feature type="domain" description="Aminotransferase class I/classII large" evidence="10">
    <location>
        <begin position="119"/>
        <end position="477"/>
    </location>
</feature>
<dbReference type="GO" id="GO:0046513">
    <property type="term" value="P:ceramide biosynthetic process"/>
    <property type="evidence" value="ECO:0007669"/>
    <property type="project" value="TreeGrafter"/>
</dbReference>
<evidence type="ECO:0000313" key="12">
    <source>
        <dbReference type="Proteomes" id="UP000728032"/>
    </source>
</evidence>
<keyword evidence="9" id="KW-1133">Transmembrane helix</keyword>
<feature type="transmembrane region" description="Helical" evidence="9">
    <location>
        <begin position="12"/>
        <end position="32"/>
    </location>
</feature>
<keyword evidence="9" id="KW-0812">Transmembrane</keyword>
<dbReference type="PROSITE" id="PS00599">
    <property type="entry name" value="AA_TRANSFER_CLASS_2"/>
    <property type="match status" value="1"/>
</dbReference>
<name>A0A7R9QIA6_9ACAR</name>
<sequence length="512" mass="58048">MDRRPTIPLNMIFWNYLSRVILIMFGIISDFLDIFKNTKFDGKEVDRESYTPLYNKYHAFYHRNMYRRICDMWQFTISSLPASTTTVLEKQFDSHNINCKIFLTKCGNYFNRFTGNRLDVINLGSYNYLGYATNEGPITDSVEQIIKQLGVGISSTANEIGRQQMYSELECLVAKYLGVEDSIVYGMGFATNSGSIPALMGKGCLIISDEQNHASLILGCRLSGAVIKVFKHNDMDDLERIVRNSIIEGQPKTRREWRKIIIIVEGIYSMEGTIVSLPRILQIKKKYKTYLYLDEAHSIGALGSRAKGVCDYYGLDPKDVDILMGTFTKSFGASGGYIGGNKRLIDYLRQKSADFYYANPMSPPVMRQIYSVINELMQTNDSQSNASQRVQRLHRNTTYLRQKLKDLGFHVDGHTDSPVIILLVYLESPLKYLMRRLFECGIGVVGVSFPVTTLLGAKARICMSASHSLQTLHYIIDCLDRIGTDLHINMVSEQICSDASVGRIEWSVGRGM</sequence>
<evidence type="ECO:0000256" key="1">
    <source>
        <dbReference type="ARBA" id="ARBA00001933"/>
    </source>
</evidence>
<reference evidence="11" key="1">
    <citation type="submission" date="2020-11" db="EMBL/GenBank/DDBJ databases">
        <authorList>
            <person name="Tran Van P."/>
        </authorList>
    </citation>
    <scope>NUCLEOTIDE SEQUENCE</scope>
</reference>
<evidence type="ECO:0000256" key="9">
    <source>
        <dbReference type="SAM" id="Phobius"/>
    </source>
</evidence>
<dbReference type="OrthoDB" id="65434at2759"/>
<evidence type="ECO:0000256" key="3">
    <source>
        <dbReference type="ARBA" id="ARBA00013220"/>
    </source>
</evidence>
<evidence type="ECO:0000256" key="7">
    <source>
        <dbReference type="ARBA" id="ARBA00048528"/>
    </source>
</evidence>
<evidence type="ECO:0000256" key="5">
    <source>
        <dbReference type="ARBA" id="ARBA00022898"/>
    </source>
</evidence>
<dbReference type="SUPFAM" id="SSF53383">
    <property type="entry name" value="PLP-dependent transferases"/>
    <property type="match status" value="1"/>
</dbReference>
<evidence type="ECO:0000256" key="2">
    <source>
        <dbReference type="ARBA" id="ARBA00008392"/>
    </source>
</evidence>
<dbReference type="InterPro" id="IPR015422">
    <property type="entry name" value="PyrdxlP-dep_Trfase_small"/>
</dbReference>
<dbReference type="InterPro" id="IPR015421">
    <property type="entry name" value="PyrdxlP-dep_Trfase_major"/>
</dbReference>
<dbReference type="Proteomes" id="UP000728032">
    <property type="component" value="Unassembled WGS sequence"/>
</dbReference>
<dbReference type="PANTHER" id="PTHR13693:SF3">
    <property type="entry name" value="LD36009P"/>
    <property type="match status" value="1"/>
</dbReference>
<evidence type="ECO:0000256" key="8">
    <source>
        <dbReference type="RuleBase" id="RU003693"/>
    </source>
</evidence>
<keyword evidence="5 8" id="KW-0663">Pyridoxal phosphate</keyword>
<organism evidence="11">
    <name type="scientific">Oppiella nova</name>
    <dbReference type="NCBI Taxonomy" id="334625"/>
    <lineage>
        <taxon>Eukaryota</taxon>
        <taxon>Metazoa</taxon>
        <taxon>Ecdysozoa</taxon>
        <taxon>Arthropoda</taxon>
        <taxon>Chelicerata</taxon>
        <taxon>Arachnida</taxon>
        <taxon>Acari</taxon>
        <taxon>Acariformes</taxon>
        <taxon>Sarcoptiformes</taxon>
        <taxon>Oribatida</taxon>
        <taxon>Brachypylina</taxon>
        <taxon>Oppioidea</taxon>
        <taxon>Oppiidae</taxon>
        <taxon>Oppiella</taxon>
    </lineage>
</organism>
<comment type="similarity">
    <text evidence="2 8">Belongs to the class-II pyridoxal-phosphate-dependent aminotransferase family.</text>
</comment>
<keyword evidence="4" id="KW-0808">Transferase</keyword>
<dbReference type="GO" id="GO:0017059">
    <property type="term" value="C:serine palmitoyltransferase complex"/>
    <property type="evidence" value="ECO:0007669"/>
    <property type="project" value="TreeGrafter"/>
</dbReference>
<evidence type="ECO:0000256" key="6">
    <source>
        <dbReference type="ARBA" id="ARBA00023315"/>
    </source>
</evidence>
<dbReference type="InterPro" id="IPR015424">
    <property type="entry name" value="PyrdxlP-dep_Trfase"/>
</dbReference>
<dbReference type="PANTHER" id="PTHR13693">
    <property type="entry name" value="CLASS II AMINOTRANSFERASE/8-AMINO-7-OXONONANOATE SYNTHASE"/>
    <property type="match status" value="1"/>
</dbReference>
<dbReference type="AlphaFoldDB" id="A0A7R9QIA6"/>
<keyword evidence="6" id="KW-0012">Acyltransferase</keyword>
<keyword evidence="9" id="KW-0472">Membrane</keyword>
<dbReference type="Pfam" id="PF00155">
    <property type="entry name" value="Aminotran_1_2"/>
    <property type="match status" value="1"/>
</dbReference>
<evidence type="ECO:0000313" key="11">
    <source>
        <dbReference type="EMBL" id="CAD7645866.1"/>
    </source>
</evidence>
<dbReference type="InterPro" id="IPR050087">
    <property type="entry name" value="AON_synthase_class-II"/>
</dbReference>
<feature type="non-terminal residue" evidence="11">
    <location>
        <position position="1"/>
    </location>
</feature>
<dbReference type="GO" id="GO:0046512">
    <property type="term" value="P:sphingosine biosynthetic process"/>
    <property type="evidence" value="ECO:0007669"/>
    <property type="project" value="TreeGrafter"/>
</dbReference>
<dbReference type="EMBL" id="CAJPVJ010002187">
    <property type="protein sequence ID" value="CAG2165898.1"/>
    <property type="molecule type" value="Genomic_DNA"/>
</dbReference>
<evidence type="ECO:0000256" key="4">
    <source>
        <dbReference type="ARBA" id="ARBA00022679"/>
    </source>
</evidence>
<comment type="catalytic activity">
    <reaction evidence="7">
        <text>L-serine + hexadecanoyl-CoA + H(+) = 3-oxosphinganine + CO2 + CoA</text>
        <dbReference type="Rhea" id="RHEA:14761"/>
        <dbReference type="ChEBI" id="CHEBI:15378"/>
        <dbReference type="ChEBI" id="CHEBI:16526"/>
        <dbReference type="ChEBI" id="CHEBI:33384"/>
        <dbReference type="ChEBI" id="CHEBI:57287"/>
        <dbReference type="ChEBI" id="CHEBI:57379"/>
        <dbReference type="ChEBI" id="CHEBI:58299"/>
        <dbReference type="EC" id="2.3.1.50"/>
    </reaction>
</comment>
<gene>
    <name evidence="11" type="ORF">ONB1V03_LOCUS5433</name>
</gene>
<dbReference type="InterPro" id="IPR004839">
    <property type="entry name" value="Aminotransferase_I/II_large"/>
</dbReference>
<comment type="cofactor">
    <cofactor evidence="1 8">
        <name>pyridoxal 5'-phosphate</name>
        <dbReference type="ChEBI" id="CHEBI:597326"/>
    </cofactor>
</comment>
<dbReference type="InterPro" id="IPR001917">
    <property type="entry name" value="Aminotrans_II_pyridoxalP_BS"/>
</dbReference>
<dbReference type="EC" id="2.3.1.50" evidence="3"/>
<dbReference type="GO" id="GO:0004758">
    <property type="term" value="F:serine C-palmitoyltransferase activity"/>
    <property type="evidence" value="ECO:0007669"/>
    <property type="project" value="UniProtKB-EC"/>
</dbReference>
<dbReference type="Gene3D" id="3.90.1150.10">
    <property type="entry name" value="Aspartate Aminotransferase, domain 1"/>
    <property type="match status" value="1"/>
</dbReference>
<evidence type="ECO:0000259" key="10">
    <source>
        <dbReference type="Pfam" id="PF00155"/>
    </source>
</evidence>
<protein>
    <recommendedName>
        <fullName evidence="3">serine C-palmitoyltransferase</fullName>
        <ecNumber evidence="3">2.3.1.50</ecNumber>
    </recommendedName>
</protein>